<sequence>MTLHPLILLAVAIASEVIGSSALKLSEGFSRPLPSLLVVLGYGAAFYLLGLTLKAMPLSVVYAIWSGVGTAATAFIGVVLFREVLDAPRLIGIALIIVGVLVLNLSGGGRL</sequence>
<keyword evidence="4 7" id="KW-0812">Transmembrane</keyword>
<comment type="subcellular location">
    <subcellularLocation>
        <location evidence="1 7">Cell membrane</location>
        <topology evidence="1 7">Multi-pass membrane protein</topology>
    </subcellularLocation>
</comment>
<dbReference type="Gene3D" id="1.10.3730.20">
    <property type="match status" value="1"/>
</dbReference>
<evidence type="ECO:0000313" key="9">
    <source>
        <dbReference type="EMBL" id="BAC92265.1"/>
    </source>
</evidence>
<evidence type="ECO:0000256" key="7">
    <source>
        <dbReference type="RuleBase" id="RU003942"/>
    </source>
</evidence>
<proteinExistence type="inferred from homology"/>
<dbReference type="PhylomeDB" id="Q7NDB2"/>
<name>Q7NDB2_GLOVI</name>
<dbReference type="eggNOG" id="COG2076">
    <property type="taxonomic scope" value="Bacteria"/>
</dbReference>
<dbReference type="KEGG" id="gvi:glr4324"/>
<dbReference type="PATRIC" id="fig|251221.4.peg.4353"/>
<dbReference type="GO" id="GO:0022857">
    <property type="term" value="F:transmembrane transporter activity"/>
    <property type="evidence" value="ECO:0000318"/>
    <property type="project" value="GO_Central"/>
</dbReference>
<keyword evidence="2" id="KW-0813">Transport</keyword>
<dbReference type="PANTHER" id="PTHR30561">
    <property type="entry name" value="SMR FAMILY PROTON-DEPENDENT DRUG EFFLUX TRANSPORTER SUGE"/>
    <property type="match status" value="1"/>
</dbReference>
<dbReference type="InterPro" id="IPR045324">
    <property type="entry name" value="Small_multidrug_res"/>
</dbReference>
<dbReference type="InParanoid" id="Q7NDB2"/>
<dbReference type="OrthoDB" id="21828at2"/>
<dbReference type="FunFam" id="1.10.3730.20:FF:000001">
    <property type="entry name" value="Quaternary ammonium compound resistance transporter SugE"/>
    <property type="match status" value="1"/>
</dbReference>
<keyword evidence="3" id="KW-1003">Cell membrane</keyword>
<organism evidence="9 10">
    <name type="scientific">Gloeobacter violaceus (strain ATCC 29082 / PCC 7421)</name>
    <dbReference type="NCBI Taxonomy" id="251221"/>
    <lineage>
        <taxon>Bacteria</taxon>
        <taxon>Bacillati</taxon>
        <taxon>Cyanobacteriota</taxon>
        <taxon>Cyanophyceae</taxon>
        <taxon>Gloeobacterales</taxon>
        <taxon>Gloeobacteraceae</taxon>
        <taxon>Gloeobacter</taxon>
    </lineage>
</organism>
<feature type="transmembrane region" description="Helical" evidence="8">
    <location>
        <begin position="60"/>
        <end position="81"/>
    </location>
</feature>
<keyword evidence="10" id="KW-1185">Reference proteome</keyword>
<dbReference type="Pfam" id="PF00893">
    <property type="entry name" value="Multi_Drug_Res"/>
    <property type="match status" value="1"/>
</dbReference>
<evidence type="ECO:0000256" key="1">
    <source>
        <dbReference type="ARBA" id="ARBA00004651"/>
    </source>
</evidence>
<reference evidence="9 10" key="2">
    <citation type="journal article" date="2003" name="DNA Res.">
        <title>Complete genome structure of Gloeobacter violaceus PCC 7421, a cyanobacterium that lacks thylakoids (supplement).</title>
        <authorList>
            <person name="Nakamura Y."/>
            <person name="Kaneko T."/>
            <person name="Sato S."/>
            <person name="Mimuro M."/>
            <person name="Miyashita H."/>
            <person name="Tsuchiya T."/>
            <person name="Sasamoto S."/>
            <person name="Watanabe A."/>
            <person name="Kawashima K."/>
            <person name="Kishida Y."/>
            <person name="Kiyokawa C."/>
            <person name="Kohara M."/>
            <person name="Matsumoto M."/>
            <person name="Matsuno A."/>
            <person name="Nakazaki N."/>
            <person name="Shimpo S."/>
            <person name="Takeuchi C."/>
            <person name="Yamada M."/>
            <person name="Tabata S."/>
        </authorList>
    </citation>
    <scope>NUCLEOTIDE SEQUENCE [LARGE SCALE GENOMIC DNA]</scope>
    <source>
        <strain evidence="10">ATCC 29082 / PCC 7421</strain>
    </source>
</reference>
<dbReference type="EMBL" id="BA000045">
    <property type="protein sequence ID" value="BAC92265.1"/>
    <property type="molecule type" value="Genomic_DNA"/>
</dbReference>
<evidence type="ECO:0000256" key="3">
    <source>
        <dbReference type="ARBA" id="ARBA00022475"/>
    </source>
</evidence>
<evidence type="ECO:0000256" key="4">
    <source>
        <dbReference type="ARBA" id="ARBA00022692"/>
    </source>
</evidence>
<gene>
    <name evidence="9" type="ordered locus">glr4324</name>
</gene>
<feature type="transmembrane region" description="Helical" evidence="8">
    <location>
        <begin position="87"/>
        <end position="105"/>
    </location>
</feature>
<dbReference type="PANTHER" id="PTHR30561:SF1">
    <property type="entry name" value="MULTIDRUG TRANSPORTER EMRE"/>
    <property type="match status" value="1"/>
</dbReference>
<dbReference type="InterPro" id="IPR000390">
    <property type="entry name" value="Small_drug/metabolite_transptr"/>
</dbReference>
<protein>
    <submittedName>
        <fullName evidence="9">Glr4324 protein</fullName>
    </submittedName>
</protein>
<reference evidence="9 10" key="1">
    <citation type="journal article" date="2003" name="DNA Res.">
        <title>Complete genome structure of Gloeobacter violaceus PCC 7421, a cyanobacterium that lacks thylakoids.</title>
        <authorList>
            <person name="Nakamura Y."/>
            <person name="Kaneko T."/>
            <person name="Sato S."/>
            <person name="Mimuro M."/>
            <person name="Miyashita H."/>
            <person name="Tsuchiya T."/>
            <person name="Sasamoto S."/>
            <person name="Watanabe A."/>
            <person name="Kawashima K."/>
            <person name="Kishida Y."/>
            <person name="Kiyokawa C."/>
            <person name="Kohara M."/>
            <person name="Matsumoto M."/>
            <person name="Matsuno A."/>
            <person name="Nakazaki N."/>
            <person name="Shimpo S."/>
            <person name="Takeuchi C."/>
            <person name="Yamada M."/>
            <person name="Tabata S."/>
        </authorList>
    </citation>
    <scope>NUCLEOTIDE SEQUENCE [LARGE SCALE GENOMIC DNA]</scope>
    <source>
        <strain evidence="10">ATCC 29082 / PCC 7421</strain>
    </source>
</reference>
<dbReference type="GO" id="GO:0005886">
    <property type="term" value="C:plasma membrane"/>
    <property type="evidence" value="ECO:0000318"/>
    <property type="project" value="GO_Central"/>
</dbReference>
<evidence type="ECO:0000313" key="10">
    <source>
        <dbReference type="Proteomes" id="UP000000557"/>
    </source>
</evidence>
<evidence type="ECO:0000256" key="8">
    <source>
        <dbReference type="SAM" id="Phobius"/>
    </source>
</evidence>
<evidence type="ECO:0000256" key="2">
    <source>
        <dbReference type="ARBA" id="ARBA00022448"/>
    </source>
</evidence>
<dbReference type="HOGENOM" id="CLU_133067_0_2_3"/>
<dbReference type="AlphaFoldDB" id="Q7NDB2"/>
<dbReference type="EnsemblBacteria" id="BAC92265">
    <property type="protein sequence ID" value="BAC92265"/>
    <property type="gene ID" value="BAC92265"/>
</dbReference>
<evidence type="ECO:0000256" key="5">
    <source>
        <dbReference type="ARBA" id="ARBA00022989"/>
    </source>
</evidence>
<dbReference type="SUPFAM" id="SSF103481">
    <property type="entry name" value="Multidrug resistance efflux transporter EmrE"/>
    <property type="match status" value="1"/>
</dbReference>
<evidence type="ECO:0000256" key="6">
    <source>
        <dbReference type="ARBA" id="ARBA00023136"/>
    </source>
</evidence>
<accession>Q7NDB2</accession>
<dbReference type="FunCoup" id="Q7NDB2">
    <property type="interactions" value="5"/>
</dbReference>
<comment type="similarity">
    <text evidence="7">Belongs to the drug/metabolite transporter (DMT) superfamily. Small multidrug resistance (SMR) (TC 2.A.7.1) family.</text>
</comment>
<keyword evidence="6 8" id="KW-0472">Membrane</keyword>
<dbReference type="InterPro" id="IPR037185">
    <property type="entry name" value="EmrE-like"/>
</dbReference>
<dbReference type="Proteomes" id="UP000000557">
    <property type="component" value="Chromosome"/>
</dbReference>
<feature type="transmembrane region" description="Helical" evidence="8">
    <location>
        <begin position="35"/>
        <end position="53"/>
    </location>
</feature>
<keyword evidence="5 8" id="KW-1133">Transmembrane helix</keyword>
<dbReference type="GO" id="GO:0055085">
    <property type="term" value="P:transmembrane transport"/>
    <property type="evidence" value="ECO:0000318"/>
    <property type="project" value="GO_Central"/>
</dbReference>